<protein>
    <recommendedName>
        <fullName evidence="1">Methyltransferase domain-containing protein</fullName>
    </recommendedName>
</protein>
<dbReference type="Proteomes" id="UP000032900">
    <property type="component" value="Unassembled WGS sequence"/>
</dbReference>
<proteinExistence type="predicted"/>
<dbReference type="PANTHER" id="PTHR43832:SF1">
    <property type="entry name" value="S-ADENOSYL-L-METHIONINE-DEPENDENT METHYLTRANSFERASES SUPERFAMILY PROTEIN"/>
    <property type="match status" value="1"/>
</dbReference>
<comment type="caution">
    <text evidence="2">The sequence shown here is derived from an EMBL/GenBank/DDBJ whole genome shotgun (WGS) entry which is preliminary data.</text>
</comment>
<evidence type="ECO:0000259" key="1">
    <source>
        <dbReference type="Pfam" id="PF13847"/>
    </source>
</evidence>
<dbReference type="STRING" id="1236989.JCM15548_13662"/>
<dbReference type="Pfam" id="PF13847">
    <property type="entry name" value="Methyltransf_31"/>
    <property type="match status" value="1"/>
</dbReference>
<feature type="domain" description="Methyltransferase" evidence="1">
    <location>
        <begin position="66"/>
        <end position="121"/>
    </location>
</feature>
<dbReference type="AlphaFoldDB" id="A0A0E9M170"/>
<evidence type="ECO:0000313" key="3">
    <source>
        <dbReference type="Proteomes" id="UP000032900"/>
    </source>
</evidence>
<accession>A0A0E9M170</accession>
<dbReference type="SUPFAM" id="SSF53335">
    <property type="entry name" value="S-adenosyl-L-methionine-dependent methyltransferases"/>
    <property type="match status" value="1"/>
</dbReference>
<dbReference type="Gene3D" id="3.40.50.150">
    <property type="entry name" value="Vaccinia Virus protein VP39"/>
    <property type="match status" value="1"/>
</dbReference>
<dbReference type="PANTHER" id="PTHR43832">
    <property type="match status" value="1"/>
</dbReference>
<organism evidence="2 3">
    <name type="scientific">Geofilum rubicundum JCM 15548</name>
    <dbReference type="NCBI Taxonomy" id="1236989"/>
    <lineage>
        <taxon>Bacteria</taxon>
        <taxon>Pseudomonadati</taxon>
        <taxon>Bacteroidota</taxon>
        <taxon>Bacteroidia</taxon>
        <taxon>Marinilabiliales</taxon>
        <taxon>Marinilabiliaceae</taxon>
        <taxon>Geofilum</taxon>
    </lineage>
</organism>
<reference evidence="2 3" key="1">
    <citation type="journal article" date="2015" name="Microbes Environ.">
        <title>Distribution and evolution of nitrogen fixation genes in the phylum bacteroidetes.</title>
        <authorList>
            <person name="Inoue J."/>
            <person name="Oshima K."/>
            <person name="Suda W."/>
            <person name="Sakamoto M."/>
            <person name="Iino T."/>
            <person name="Noda S."/>
            <person name="Hongoh Y."/>
            <person name="Hattori M."/>
            <person name="Ohkuma M."/>
        </authorList>
    </citation>
    <scope>NUCLEOTIDE SEQUENCE [LARGE SCALE GENOMIC DNA]</scope>
    <source>
        <strain evidence="2">JCM 15548</strain>
    </source>
</reference>
<dbReference type="InterPro" id="IPR029063">
    <property type="entry name" value="SAM-dependent_MTases_sf"/>
</dbReference>
<evidence type="ECO:0000313" key="2">
    <source>
        <dbReference type="EMBL" id="GAO31313.1"/>
    </source>
</evidence>
<name>A0A0E9M170_9BACT</name>
<dbReference type="InterPro" id="IPR025714">
    <property type="entry name" value="Methyltranfer_dom"/>
</dbReference>
<dbReference type="RefSeq" id="WP_062127314.1">
    <property type="nucleotide sequence ID" value="NZ_BAZW01000044.1"/>
</dbReference>
<gene>
    <name evidence="2" type="ORF">JCM15548_13662</name>
</gene>
<dbReference type="CDD" id="cd02440">
    <property type="entry name" value="AdoMet_MTases"/>
    <property type="match status" value="1"/>
</dbReference>
<sequence>MSIYSLTKIAFATRDYYEAMNAALKTINGDYHMLHYPFYKDDKDSFSQAQDNLLEYCIEKYSTLEGKDVLDIGCGNGIGTLYVAQNHPVKSVTGVDINPHNVEIANEEKEKRNIQNALFIEATPRI</sequence>
<dbReference type="EMBL" id="BAZW01000044">
    <property type="protein sequence ID" value="GAO31313.1"/>
    <property type="molecule type" value="Genomic_DNA"/>
</dbReference>
<keyword evidence="3" id="KW-1185">Reference proteome</keyword>
<dbReference type="OrthoDB" id="9791837at2"/>